<evidence type="ECO:0000313" key="2">
    <source>
        <dbReference type="EnsemblMetazoa" id="PPA18722.1"/>
    </source>
</evidence>
<evidence type="ECO:0000256" key="1">
    <source>
        <dbReference type="SAM" id="MobiDB-lite"/>
    </source>
</evidence>
<reference evidence="3" key="1">
    <citation type="journal article" date="2008" name="Nat. Genet.">
        <title>The Pristionchus pacificus genome provides a unique perspective on nematode lifestyle and parasitism.</title>
        <authorList>
            <person name="Dieterich C."/>
            <person name="Clifton S.W."/>
            <person name="Schuster L.N."/>
            <person name="Chinwalla A."/>
            <person name="Delehaunty K."/>
            <person name="Dinkelacker I."/>
            <person name="Fulton L."/>
            <person name="Fulton R."/>
            <person name="Godfrey J."/>
            <person name="Minx P."/>
            <person name="Mitreva M."/>
            <person name="Roeseler W."/>
            <person name="Tian H."/>
            <person name="Witte H."/>
            <person name="Yang S.P."/>
            <person name="Wilson R.K."/>
            <person name="Sommer R.J."/>
        </authorList>
    </citation>
    <scope>NUCLEOTIDE SEQUENCE [LARGE SCALE GENOMIC DNA]</scope>
    <source>
        <strain evidence="3">PS312</strain>
    </source>
</reference>
<feature type="compositionally biased region" description="Polar residues" evidence="1">
    <location>
        <begin position="8"/>
        <end position="19"/>
    </location>
</feature>
<evidence type="ECO:0000313" key="3">
    <source>
        <dbReference type="Proteomes" id="UP000005239"/>
    </source>
</evidence>
<accession>A0A2A6D0U1</accession>
<keyword evidence="3" id="KW-1185">Reference proteome</keyword>
<accession>A0A8R1YGJ9</accession>
<name>A0A2A6D0U1_PRIPA</name>
<dbReference type="Proteomes" id="UP000005239">
    <property type="component" value="Unassembled WGS sequence"/>
</dbReference>
<gene>
    <name evidence="2" type="primary">WBGene00108276</name>
</gene>
<reference evidence="2" key="2">
    <citation type="submission" date="2022-06" db="UniProtKB">
        <authorList>
            <consortium name="EnsemblMetazoa"/>
        </authorList>
    </citation>
    <scope>IDENTIFICATION</scope>
    <source>
        <strain evidence="2">PS312</strain>
    </source>
</reference>
<protein>
    <submittedName>
        <fullName evidence="2">Uncharacterized protein</fullName>
    </submittedName>
</protein>
<dbReference type="AlphaFoldDB" id="A0A2A6D0U1"/>
<dbReference type="EnsemblMetazoa" id="PPA18722.1">
    <property type="protein sequence ID" value="PPA18722.1"/>
    <property type="gene ID" value="WBGene00108276"/>
</dbReference>
<feature type="region of interest" description="Disordered" evidence="1">
    <location>
        <begin position="58"/>
        <end position="110"/>
    </location>
</feature>
<sequence>MSSRLRRATTQSGEGSSIQKVAASAAKKATKGLNFDASALSMLGGSFGDILMEMGVETKKRPVKKAVKKETGGRVLGGKTTPKKTATKTATKAAPTKKSTPAKAKPSSKK</sequence>
<feature type="region of interest" description="Disordered" evidence="1">
    <location>
        <begin position="1"/>
        <end position="25"/>
    </location>
</feature>
<organism evidence="2 3">
    <name type="scientific">Pristionchus pacificus</name>
    <name type="common">Parasitic nematode worm</name>
    <dbReference type="NCBI Taxonomy" id="54126"/>
    <lineage>
        <taxon>Eukaryota</taxon>
        <taxon>Metazoa</taxon>
        <taxon>Ecdysozoa</taxon>
        <taxon>Nematoda</taxon>
        <taxon>Chromadorea</taxon>
        <taxon>Rhabditida</taxon>
        <taxon>Rhabditina</taxon>
        <taxon>Diplogasteromorpha</taxon>
        <taxon>Diplogasteroidea</taxon>
        <taxon>Neodiplogasteridae</taxon>
        <taxon>Pristionchus</taxon>
    </lineage>
</organism>
<proteinExistence type="predicted"/>
<feature type="compositionally biased region" description="Low complexity" evidence="1">
    <location>
        <begin position="87"/>
        <end position="110"/>
    </location>
</feature>